<organism evidence="3 4">
    <name type="scientific">Paraflavitalea soli</name>
    <dbReference type="NCBI Taxonomy" id="2315862"/>
    <lineage>
        <taxon>Bacteria</taxon>
        <taxon>Pseudomonadati</taxon>
        <taxon>Bacteroidota</taxon>
        <taxon>Chitinophagia</taxon>
        <taxon>Chitinophagales</taxon>
        <taxon>Chitinophagaceae</taxon>
        <taxon>Paraflavitalea</taxon>
    </lineage>
</organism>
<evidence type="ECO:0000259" key="2">
    <source>
        <dbReference type="Pfam" id="PF02470"/>
    </source>
</evidence>
<keyword evidence="4" id="KW-1185">Reference proteome</keyword>
<dbReference type="KEGG" id="pseg:D3H65_08700"/>
<dbReference type="RefSeq" id="WP_119049943.1">
    <property type="nucleotide sequence ID" value="NZ_CP032157.1"/>
</dbReference>
<dbReference type="Pfam" id="PF02470">
    <property type="entry name" value="MlaD"/>
    <property type="match status" value="1"/>
</dbReference>
<feature type="domain" description="Mce/MlaD" evidence="2">
    <location>
        <begin position="43"/>
        <end position="115"/>
    </location>
</feature>
<name>A0A3B7MM79_9BACT</name>
<dbReference type="OrthoDB" id="9771725at2"/>
<evidence type="ECO:0000313" key="4">
    <source>
        <dbReference type="Proteomes" id="UP000263900"/>
    </source>
</evidence>
<dbReference type="EMBL" id="CP032157">
    <property type="protein sequence ID" value="AXY74056.1"/>
    <property type="molecule type" value="Genomic_DNA"/>
</dbReference>
<proteinExistence type="predicted"/>
<keyword evidence="1" id="KW-0472">Membrane</keyword>
<dbReference type="AlphaFoldDB" id="A0A3B7MM79"/>
<dbReference type="Proteomes" id="UP000263900">
    <property type="component" value="Chromosome"/>
</dbReference>
<accession>A0A3B7MM79</accession>
<evidence type="ECO:0000256" key="1">
    <source>
        <dbReference type="SAM" id="Phobius"/>
    </source>
</evidence>
<dbReference type="PANTHER" id="PTHR33371:SF4">
    <property type="entry name" value="INTERMEMBRANE PHOSPHOLIPID TRANSPORT SYSTEM BINDING PROTEIN MLAD"/>
    <property type="match status" value="1"/>
</dbReference>
<reference evidence="3 4" key="1">
    <citation type="submission" date="2018-09" db="EMBL/GenBank/DDBJ databases">
        <title>Genome sequencing of strain 6GH32-13.</title>
        <authorList>
            <person name="Weon H.-Y."/>
            <person name="Heo J."/>
            <person name="Kwon S.-W."/>
        </authorList>
    </citation>
    <scope>NUCLEOTIDE SEQUENCE [LARGE SCALE GENOMIC DNA]</scope>
    <source>
        <strain evidence="3 4">5GH32-13</strain>
    </source>
</reference>
<keyword evidence="1" id="KW-0812">Transmembrane</keyword>
<keyword evidence="1" id="KW-1133">Transmembrane helix</keyword>
<protein>
    <submittedName>
        <fullName evidence="3">MCE family protein</fullName>
    </submittedName>
</protein>
<dbReference type="InterPro" id="IPR052336">
    <property type="entry name" value="MlaD_Phospholipid_Transporter"/>
</dbReference>
<gene>
    <name evidence="3" type="ORF">D3H65_08700</name>
</gene>
<sequence>MAKQSVNHIKLGLFVLAGILFLIIMLYLIGKNQDLFSSTFVLKTRYGNVQGLVPGNNVRYAGIEAGTVRRIAVLNDTLVEVVMIVQNKMRPFIRKNAVTSIGTDGLMGNKVINIVASREAAGTVTAGDVLASQETFATDDILRTLNKTSKDIAVVAENLKTTVVRINNSTAIWQLLNDKEVPDDIRAAAAHVKLATLRAADMMTDLNKMVSDIKAGRGSLGRIVNDTVLAVKLEATIDRINGLGADASRLAGMLNETVSGLRQDMDHGKGPANALLKDSAMVIKLNNSLDNIEKGTDGFNQNMEALKHNFLFRGYFRKLEKQRQKAGKAIVKQK</sequence>
<dbReference type="InterPro" id="IPR003399">
    <property type="entry name" value="Mce/MlaD"/>
</dbReference>
<feature type="transmembrane region" description="Helical" evidence="1">
    <location>
        <begin position="12"/>
        <end position="30"/>
    </location>
</feature>
<dbReference type="PANTHER" id="PTHR33371">
    <property type="entry name" value="INTERMEMBRANE PHOSPHOLIPID TRANSPORT SYSTEM BINDING PROTEIN MLAD-RELATED"/>
    <property type="match status" value="1"/>
</dbReference>
<evidence type="ECO:0000313" key="3">
    <source>
        <dbReference type="EMBL" id="AXY74056.1"/>
    </source>
</evidence>